<feature type="domain" description="DUF6985" evidence="1">
    <location>
        <begin position="5"/>
        <end position="136"/>
    </location>
</feature>
<sequence>MEDKVFGNLTFNHGWIKKEAISLWGKNYNLDIRTSSYPNQEPNEKQREAYKCFKSSISAIDEETQVKLAQFISDDPDSEISGSLEWVMNEFPEHVQPEEILFFQDGSYAIECCTDWNEDGISILINNKEIMIGYSDELLDRKI</sequence>
<dbReference type="Proteomes" id="UP000470332">
    <property type="component" value="Unassembled WGS sequence"/>
</dbReference>
<dbReference type="Pfam" id="PF22481">
    <property type="entry name" value="DUF6985"/>
    <property type="match status" value="1"/>
</dbReference>
<gene>
    <name evidence="2" type="ORF">GAS37_06895</name>
</gene>
<protein>
    <recommendedName>
        <fullName evidence="1">DUF6985 domain-containing protein</fullName>
    </recommendedName>
</protein>
<reference evidence="2 3" key="1">
    <citation type="journal article" date="2019" name="Nat. Med.">
        <title>A library of human gut bacterial isolates paired with longitudinal multiomics data enables mechanistic microbiome research.</title>
        <authorList>
            <person name="Poyet M."/>
            <person name="Groussin M."/>
            <person name="Gibbons S.M."/>
            <person name="Avila-Pacheco J."/>
            <person name="Jiang X."/>
            <person name="Kearney S.M."/>
            <person name="Perrotta A.R."/>
            <person name="Berdy B."/>
            <person name="Zhao S."/>
            <person name="Lieberman T.D."/>
            <person name="Swanson P.K."/>
            <person name="Smith M."/>
            <person name="Roesemann S."/>
            <person name="Alexander J.E."/>
            <person name="Rich S.A."/>
            <person name="Livny J."/>
            <person name="Vlamakis H."/>
            <person name="Clish C."/>
            <person name="Bullock K."/>
            <person name="Deik A."/>
            <person name="Scott J."/>
            <person name="Pierce K.A."/>
            <person name="Xavier R.J."/>
            <person name="Alm E.J."/>
        </authorList>
    </citation>
    <scope>NUCLEOTIDE SEQUENCE [LARGE SCALE GENOMIC DNA]</scope>
    <source>
        <strain evidence="2 3">BIOML-A9</strain>
    </source>
</reference>
<name>A0A7J5G7Y0_PHOVU</name>
<comment type="caution">
    <text evidence="2">The sequence shown here is derived from an EMBL/GenBank/DDBJ whole genome shotgun (WGS) entry which is preliminary data.</text>
</comment>
<organism evidence="2 3">
    <name type="scientific">Phocaeicola vulgatus</name>
    <name type="common">Bacteroides vulgatus</name>
    <dbReference type="NCBI Taxonomy" id="821"/>
    <lineage>
        <taxon>Bacteria</taxon>
        <taxon>Pseudomonadati</taxon>
        <taxon>Bacteroidota</taxon>
        <taxon>Bacteroidia</taxon>
        <taxon>Bacteroidales</taxon>
        <taxon>Bacteroidaceae</taxon>
        <taxon>Phocaeicola</taxon>
    </lineage>
</organism>
<dbReference type="AlphaFoldDB" id="A0A7J5G7Y0"/>
<proteinExistence type="predicted"/>
<evidence type="ECO:0000313" key="2">
    <source>
        <dbReference type="EMBL" id="KAB3863665.1"/>
    </source>
</evidence>
<evidence type="ECO:0000259" key="1">
    <source>
        <dbReference type="Pfam" id="PF22481"/>
    </source>
</evidence>
<evidence type="ECO:0000313" key="3">
    <source>
        <dbReference type="Proteomes" id="UP000470332"/>
    </source>
</evidence>
<dbReference type="EMBL" id="WCXA01000011">
    <property type="protein sequence ID" value="KAB3863665.1"/>
    <property type="molecule type" value="Genomic_DNA"/>
</dbReference>
<dbReference type="InterPro" id="IPR054254">
    <property type="entry name" value="DUF6985"/>
</dbReference>
<accession>A0A7J5G7Y0</accession>